<reference evidence="3 4" key="1">
    <citation type="submission" date="2020-03" db="EMBL/GenBank/DDBJ databases">
        <title>Genomic Encyclopedia of Type Strains, Phase IV (KMG-IV): sequencing the most valuable type-strain genomes for metagenomic binning, comparative biology and taxonomic classification.</title>
        <authorList>
            <person name="Goeker M."/>
        </authorList>
    </citation>
    <scope>NUCLEOTIDE SEQUENCE [LARGE SCALE GENOMIC DNA]</scope>
    <source>
        <strain evidence="3 4">DSM 29762</strain>
    </source>
</reference>
<dbReference type="SMART" id="SM00448">
    <property type="entry name" value="REC"/>
    <property type="match status" value="1"/>
</dbReference>
<keyword evidence="3" id="KW-0238">DNA-binding</keyword>
<feature type="modified residue" description="4-aspartylphosphate" evidence="1">
    <location>
        <position position="63"/>
    </location>
</feature>
<dbReference type="GO" id="GO:0000160">
    <property type="term" value="P:phosphorelay signal transduction system"/>
    <property type="evidence" value="ECO:0007669"/>
    <property type="project" value="InterPro"/>
</dbReference>
<comment type="caution">
    <text evidence="3">The sequence shown here is derived from an EMBL/GenBank/DDBJ whole genome shotgun (WGS) entry which is preliminary data.</text>
</comment>
<keyword evidence="1" id="KW-0597">Phosphoprotein</keyword>
<dbReference type="PROSITE" id="PS50110">
    <property type="entry name" value="RESPONSE_REGULATORY"/>
    <property type="match status" value="1"/>
</dbReference>
<gene>
    <name evidence="3" type="ORF">GGR42_000046</name>
</gene>
<dbReference type="Gene3D" id="3.40.50.2300">
    <property type="match status" value="1"/>
</dbReference>
<evidence type="ECO:0000313" key="4">
    <source>
        <dbReference type="Proteomes" id="UP000590442"/>
    </source>
</evidence>
<dbReference type="EMBL" id="JAATJJ010000001">
    <property type="protein sequence ID" value="NJB69584.1"/>
    <property type="molecule type" value="Genomic_DNA"/>
</dbReference>
<dbReference type="GO" id="GO:0003677">
    <property type="term" value="F:DNA binding"/>
    <property type="evidence" value="ECO:0007669"/>
    <property type="project" value="UniProtKB-KW"/>
</dbReference>
<evidence type="ECO:0000313" key="3">
    <source>
        <dbReference type="EMBL" id="NJB69584.1"/>
    </source>
</evidence>
<evidence type="ECO:0000259" key="2">
    <source>
        <dbReference type="PROSITE" id="PS50110"/>
    </source>
</evidence>
<sequence>MRNLRILAVDDHEMTIIGYKYILEDIDFEDYKVHVDIANSYDLGKEKIEASSKSLYYDIIFLDIQMFTSEEKRPQTGEDLGILARTIVPESKVVFMSSFNDNYRINSILKSVNPDGYMVKSDIDPKSLRDLVNTVMTVPPYYSSKALVAIRKTMANDIVLDENDRKILYYISLGTKTKDIVSYVSISLPSIENRKRHLKTIFGIDKQNDLALITEAKKRGFI</sequence>
<keyword evidence="4" id="KW-1185">Reference proteome</keyword>
<dbReference type="SUPFAM" id="SSF52172">
    <property type="entry name" value="CheY-like"/>
    <property type="match status" value="1"/>
</dbReference>
<accession>A0A846QWU8</accession>
<dbReference type="InterPro" id="IPR011006">
    <property type="entry name" value="CheY-like_superfamily"/>
</dbReference>
<dbReference type="RefSeq" id="WP_167959370.1">
    <property type="nucleotide sequence ID" value="NZ_JAATJJ010000001.1"/>
</dbReference>
<name>A0A846QWU8_9FLAO</name>
<evidence type="ECO:0000256" key="1">
    <source>
        <dbReference type="PROSITE-ProRule" id="PRU00169"/>
    </source>
</evidence>
<dbReference type="AlphaFoldDB" id="A0A846QWU8"/>
<organism evidence="3 4">
    <name type="scientific">Saonia flava</name>
    <dbReference type="NCBI Taxonomy" id="523696"/>
    <lineage>
        <taxon>Bacteria</taxon>
        <taxon>Pseudomonadati</taxon>
        <taxon>Bacteroidota</taxon>
        <taxon>Flavobacteriia</taxon>
        <taxon>Flavobacteriales</taxon>
        <taxon>Flavobacteriaceae</taxon>
        <taxon>Saonia</taxon>
    </lineage>
</organism>
<protein>
    <submittedName>
        <fullName evidence="3">DNA-binding NarL/FixJ family response regulator</fullName>
    </submittedName>
</protein>
<feature type="domain" description="Response regulatory" evidence="2">
    <location>
        <begin position="5"/>
        <end position="135"/>
    </location>
</feature>
<proteinExistence type="predicted"/>
<dbReference type="InterPro" id="IPR001789">
    <property type="entry name" value="Sig_transdc_resp-reg_receiver"/>
</dbReference>
<dbReference type="Proteomes" id="UP000590442">
    <property type="component" value="Unassembled WGS sequence"/>
</dbReference>